<feature type="region of interest" description="Disordered" evidence="1">
    <location>
        <begin position="33"/>
        <end position="54"/>
    </location>
</feature>
<proteinExistence type="predicted"/>
<evidence type="ECO:0000313" key="2">
    <source>
        <dbReference type="EMBL" id="KAF2536049.1"/>
    </source>
</evidence>
<reference evidence="2" key="1">
    <citation type="submission" date="2019-12" db="EMBL/GenBank/DDBJ databases">
        <title>Genome sequencing and annotation of Brassica cretica.</title>
        <authorList>
            <person name="Studholme D.J."/>
            <person name="Sarris P.F."/>
        </authorList>
    </citation>
    <scope>NUCLEOTIDE SEQUENCE</scope>
    <source>
        <strain evidence="2">PFS-001/15</strain>
        <tissue evidence="2">Leaf</tissue>
    </source>
</reference>
<comment type="caution">
    <text evidence="2">The sequence shown here is derived from an EMBL/GenBank/DDBJ whole genome shotgun (WGS) entry which is preliminary data.</text>
</comment>
<gene>
    <name evidence="2" type="ORF">F2Q68_00019559</name>
</gene>
<protein>
    <submittedName>
        <fullName evidence="2">Uncharacterized protein</fullName>
    </submittedName>
</protein>
<accession>A0A3N6QKM8</accession>
<dbReference type="Proteomes" id="UP000712281">
    <property type="component" value="Unassembled WGS sequence"/>
</dbReference>
<sequence>MVSLRKEHKRLNPGRVFGLNLIGSGQNLRLKRESGDALSLQKEDKDGNRVEFSG</sequence>
<dbReference type="AlphaFoldDB" id="A0A3N6QKM8"/>
<dbReference type="EMBL" id="QGKW02002228">
    <property type="protein sequence ID" value="KAF2536049.1"/>
    <property type="molecule type" value="Genomic_DNA"/>
</dbReference>
<evidence type="ECO:0000256" key="1">
    <source>
        <dbReference type="SAM" id="MobiDB-lite"/>
    </source>
</evidence>
<name>A0A3N6QKM8_BRACR</name>
<organism evidence="2 3">
    <name type="scientific">Brassica cretica</name>
    <name type="common">Mustard</name>
    <dbReference type="NCBI Taxonomy" id="69181"/>
    <lineage>
        <taxon>Eukaryota</taxon>
        <taxon>Viridiplantae</taxon>
        <taxon>Streptophyta</taxon>
        <taxon>Embryophyta</taxon>
        <taxon>Tracheophyta</taxon>
        <taxon>Spermatophyta</taxon>
        <taxon>Magnoliopsida</taxon>
        <taxon>eudicotyledons</taxon>
        <taxon>Gunneridae</taxon>
        <taxon>Pentapetalae</taxon>
        <taxon>rosids</taxon>
        <taxon>malvids</taxon>
        <taxon>Brassicales</taxon>
        <taxon>Brassicaceae</taxon>
        <taxon>Brassiceae</taxon>
        <taxon>Brassica</taxon>
    </lineage>
</organism>
<evidence type="ECO:0000313" key="3">
    <source>
        <dbReference type="Proteomes" id="UP000712281"/>
    </source>
</evidence>